<feature type="compositionally biased region" description="Polar residues" evidence="1">
    <location>
        <begin position="1"/>
        <end position="17"/>
    </location>
</feature>
<dbReference type="EMBL" id="JAQKAB010000011">
    <property type="protein sequence ID" value="MDA7027925.1"/>
    <property type="molecule type" value="Genomic_DNA"/>
</dbReference>
<accession>A0ABT4X6V5</accession>
<feature type="compositionally biased region" description="Pro residues" evidence="1">
    <location>
        <begin position="41"/>
        <end position="50"/>
    </location>
</feature>
<evidence type="ECO:0000256" key="1">
    <source>
        <dbReference type="SAM" id="MobiDB-lite"/>
    </source>
</evidence>
<evidence type="ECO:0000313" key="3">
    <source>
        <dbReference type="Proteomes" id="UP001211894"/>
    </source>
</evidence>
<name>A0ABT4X6V5_9BACI</name>
<reference evidence="2 3" key="1">
    <citation type="submission" date="2023-01" db="EMBL/GenBank/DDBJ databases">
        <title>Bacillus changyiensis sp. nov., isolated from a coastal deposit.</title>
        <authorList>
            <person name="Xiao G."/>
            <person name="Lai Q."/>
            <person name="Hu Z."/>
            <person name="Shao Z."/>
        </authorList>
    </citation>
    <scope>NUCLEOTIDE SEQUENCE [LARGE SCALE GENOMIC DNA]</scope>
    <source>
        <strain evidence="2 3">CLL-7-23</strain>
    </source>
</reference>
<organism evidence="2 3">
    <name type="scientific">Bacillus changyiensis</name>
    <dbReference type="NCBI Taxonomy" id="3004103"/>
    <lineage>
        <taxon>Bacteria</taxon>
        <taxon>Bacillati</taxon>
        <taxon>Bacillota</taxon>
        <taxon>Bacilli</taxon>
        <taxon>Bacillales</taxon>
        <taxon>Bacillaceae</taxon>
        <taxon>Bacillus</taxon>
    </lineage>
</organism>
<evidence type="ECO:0000313" key="2">
    <source>
        <dbReference type="EMBL" id="MDA7027925.1"/>
    </source>
</evidence>
<sequence length="126" mass="14621">MYPYYSSISDPYRQQIQPGLPPTQPQFPSGPPSGVGGPQQQFPPGPPPSQLPQDSGVSLYAVDPEGIRRCLYRYTYIRLRNGRRFWFFPIFVGRYSIAGYRWIPNQYRWIYSGIDLKEINYFSCQA</sequence>
<dbReference type="Proteomes" id="UP001211894">
    <property type="component" value="Unassembled WGS sequence"/>
</dbReference>
<feature type="compositionally biased region" description="Pro residues" evidence="1">
    <location>
        <begin position="19"/>
        <end position="31"/>
    </location>
</feature>
<dbReference type="RefSeq" id="WP_271341745.1">
    <property type="nucleotide sequence ID" value="NZ_JAQKAB010000011.1"/>
</dbReference>
<protein>
    <submittedName>
        <fullName evidence="2">Transporter</fullName>
    </submittedName>
</protein>
<gene>
    <name evidence="2" type="ORF">PJ311_15215</name>
</gene>
<comment type="caution">
    <text evidence="2">The sequence shown here is derived from an EMBL/GenBank/DDBJ whole genome shotgun (WGS) entry which is preliminary data.</text>
</comment>
<feature type="region of interest" description="Disordered" evidence="1">
    <location>
        <begin position="1"/>
        <end position="57"/>
    </location>
</feature>
<proteinExistence type="predicted"/>
<keyword evidence="3" id="KW-1185">Reference proteome</keyword>